<proteinExistence type="predicted"/>
<dbReference type="EMBL" id="AP022602">
    <property type="protein sequence ID" value="BBY96333.1"/>
    <property type="molecule type" value="Genomic_DNA"/>
</dbReference>
<name>A0A9W4BG33_9MYCO</name>
<dbReference type="Proteomes" id="UP000465785">
    <property type="component" value="Plasmid pJCM6399"/>
</dbReference>
<evidence type="ECO:0000256" key="1">
    <source>
        <dbReference type="SAM" id="MobiDB-lite"/>
    </source>
</evidence>
<accession>A0A9W4BG33</accession>
<dbReference type="AlphaFoldDB" id="A0A9W4BG33"/>
<keyword evidence="2" id="KW-0614">Plasmid</keyword>
<evidence type="ECO:0008006" key="4">
    <source>
        <dbReference type="Google" id="ProtNLM"/>
    </source>
</evidence>
<keyword evidence="3" id="KW-1185">Reference proteome</keyword>
<gene>
    <name evidence="2" type="ORF">MGALJ_60020</name>
</gene>
<feature type="region of interest" description="Disordered" evidence="1">
    <location>
        <begin position="203"/>
        <end position="235"/>
    </location>
</feature>
<dbReference type="PANTHER" id="PTHR35004:SF8">
    <property type="entry name" value="TRANSPOSASE RV3428C-RELATED"/>
    <property type="match status" value="1"/>
</dbReference>
<dbReference type="KEGG" id="mgau:MGALJ_60020"/>
<dbReference type="PANTHER" id="PTHR35004">
    <property type="entry name" value="TRANSPOSASE RV3428C-RELATED"/>
    <property type="match status" value="1"/>
</dbReference>
<reference evidence="2 3" key="1">
    <citation type="journal article" date="2019" name="Emerg. Microbes Infect.">
        <title>Comprehensive subspecies identification of 175 nontuberculous mycobacteria species based on 7547 genomic profiles.</title>
        <authorList>
            <person name="Matsumoto Y."/>
            <person name="Kinjo T."/>
            <person name="Motooka D."/>
            <person name="Nabeya D."/>
            <person name="Jung N."/>
            <person name="Uechi K."/>
            <person name="Horii T."/>
            <person name="Iida T."/>
            <person name="Fujita J."/>
            <person name="Nakamura S."/>
        </authorList>
    </citation>
    <scope>NUCLEOTIDE SEQUENCE [LARGE SCALE GENOMIC DNA]</scope>
    <source>
        <strain evidence="2 3">JCM 6399</strain>
        <plasmid evidence="2">pJCM6399</plasmid>
    </source>
</reference>
<organism evidence="2 3">
    <name type="scientific">Mycobacterium gallinarum</name>
    <dbReference type="NCBI Taxonomy" id="39689"/>
    <lineage>
        <taxon>Bacteria</taxon>
        <taxon>Bacillati</taxon>
        <taxon>Actinomycetota</taxon>
        <taxon>Actinomycetes</taxon>
        <taxon>Mycobacteriales</taxon>
        <taxon>Mycobacteriaceae</taxon>
        <taxon>Mycobacterium</taxon>
    </lineage>
</organism>
<evidence type="ECO:0000313" key="2">
    <source>
        <dbReference type="EMBL" id="BBY96333.1"/>
    </source>
</evidence>
<geneLocation type="plasmid" evidence="2 3">
    <name>pJCM6399</name>
</geneLocation>
<evidence type="ECO:0000313" key="3">
    <source>
        <dbReference type="Proteomes" id="UP000465785"/>
    </source>
</evidence>
<sequence>MEDWAEIRRLHRAEALPIKLIARTLKISRNTVRTALASEGPPKYERKPMGSAVDEFDAAIRVQLTVVPTMPASVIAERVGWTRGMTVFNERVRELRPAYLPPDPTGRTIYDAGDIAQCDLWFPPTTIPVGYGQRRSPTQLPVLTMVLGYSRWLAAILLPSRRAEDLFTGWWQLISALGAVPRTLVWDGEGAIGRWRSGRTELTGDCQGVPRGAGHQGGGAQTARTGTQGDHRTGP</sequence>
<protein>
    <recommendedName>
        <fullName evidence="4">Transposase</fullName>
    </recommendedName>
</protein>